<name>A0A7Y9H3F1_9ACTN</name>
<dbReference type="PROSITE" id="PS51186">
    <property type="entry name" value="GNAT"/>
    <property type="match status" value="1"/>
</dbReference>
<proteinExistence type="predicted"/>
<feature type="domain" description="N-acetyltransferase" evidence="1">
    <location>
        <begin position="2"/>
        <end position="170"/>
    </location>
</feature>
<keyword evidence="3" id="KW-1185">Reference proteome</keyword>
<dbReference type="CDD" id="cd04301">
    <property type="entry name" value="NAT_SF"/>
    <property type="match status" value="1"/>
</dbReference>
<reference evidence="2 3" key="1">
    <citation type="submission" date="2020-07" db="EMBL/GenBank/DDBJ databases">
        <authorList>
            <person name="Partida-Martinez L."/>
            <person name="Huntemann M."/>
            <person name="Clum A."/>
            <person name="Wang J."/>
            <person name="Palaniappan K."/>
            <person name="Ritter S."/>
            <person name="Chen I.-M."/>
            <person name="Stamatis D."/>
            <person name="Reddy T."/>
            <person name="O'Malley R."/>
            <person name="Daum C."/>
            <person name="Shapiro N."/>
            <person name="Ivanova N."/>
            <person name="Kyrpides N."/>
            <person name="Woyke T."/>
        </authorList>
    </citation>
    <scope>NUCLEOTIDE SEQUENCE [LARGE SCALE GENOMIC DNA]</scope>
    <source>
        <strain evidence="2 3">AT2.17</strain>
    </source>
</reference>
<sequence length="331" mass="36093">MVDIEQLNPRNEAALRAWWDVGNQANAYRPGKPWPVWEQSRVSLPAHNPERGVTLLAAIDGREMVGAGLLVRPLKENLHTAMAFAYVRPDRTREGIGRRLVRELEVVAAGDGRTTLQGEAYLPPGVSGTAPEAFGRAMGYAVASRESIKELATADYLQRRSGLVERAPVPDGYRVITFDTVCPEEHLASFGRLLGMLMSEVPLGELDLAASDWPPERIREAEQRQVDTGRHVLTAMALAPDGAVAGVSDVRVDDSDTVHGQVGITIVDPAHRGRRLGLALKVATHDLALASYPALESVDTSNAEVNTWMNAVNEALGYRTIETLLELQKKL</sequence>
<evidence type="ECO:0000313" key="3">
    <source>
        <dbReference type="Proteomes" id="UP000549911"/>
    </source>
</evidence>
<dbReference type="RefSeq" id="WP_179619789.1">
    <property type="nucleotide sequence ID" value="NZ_JACCBW010000002.1"/>
</dbReference>
<protein>
    <submittedName>
        <fullName evidence="2">GNAT superfamily N-acetyltransferase</fullName>
    </submittedName>
</protein>
<keyword evidence="2" id="KW-0808">Transferase</keyword>
<gene>
    <name evidence="2" type="ORF">F4692_002353</name>
</gene>
<dbReference type="Proteomes" id="UP000549911">
    <property type="component" value="Unassembled WGS sequence"/>
</dbReference>
<evidence type="ECO:0000313" key="2">
    <source>
        <dbReference type="EMBL" id="NYE37220.1"/>
    </source>
</evidence>
<dbReference type="InterPro" id="IPR000182">
    <property type="entry name" value="GNAT_dom"/>
</dbReference>
<reference evidence="2 3" key="2">
    <citation type="submission" date="2020-08" db="EMBL/GenBank/DDBJ databases">
        <title>The Agave Microbiome: Exploring the role of microbial communities in plant adaptations to desert environments.</title>
        <authorList>
            <person name="Partida-Martinez L.P."/>
        </authorList>
    </citation>
    <scope>NUCLEOTIDE SEQUENCE [LARGE SCALE GENOMIC DNA]</scope>
    <source>
        <strain evidence="2 3">AT2.17</strain>
    </source>
</reference>
<dbReference type="AlphaFoldDB" id="A0A7Y9H3F1"/>
<dbReference type="SUPFAM" id="SSF55729">
    <property type="entry name" value="Acyl-CoA N-acyltransferases (Nat)"/>
    <property type="match status" value="1"/>
</dbReference>
<accession>A0A7Y9H3F1</accession>
<dbReference type="Gene3D" id="3.40.630.30">
    <property type="match status" value="1"/>
</dbReference>
<organism evidence="2 3">
    <name type="scientific">Nocardioides cavernae</name>
    <dbReference type="NCBI Taxonomy" id="1921566"/>
    <lineage>
        <taxon>Bacteria</taxon>
        <taxon>Bacillati</taxon>
        <taxon>Actinomycetota</taxon>
        <taxon>Actinomycetes</taxon>
        <taxon>Propionibacteriales</taxon>
        <taxon>Nocardioidaceae</taxon>
        <taxon>Nocardioides</taxon>
    </lineage>
</organism>
<evidence type="ECO:0000259" key="1">
    <source>
        <dbReference type="PROSITE" id="PS51186"/>
    </source>
</evidence>
<dbReference type="EMBL" id="JACCBW010000002">
    <property type="protein sequence ID" value="NYE37220.1"/>
    <property type="molecule type" value="Genomic_DNA"/>
</dbReference>
<dbReference type="InterPro" id="IPR016181">
    <property type="entry name" value="Acyl_CoA_acyltransferase"/>
</dbReference>
<comment type="caution">
    <text evidence="2">The sequence shown here is derived from an EMBL/GenBank/DDBJ whole genome shotgun (WGS) entry which is preliminary data.</text>
</comment>
<dbReference type="GO" id="GO:0016747">
    <property type="term" value="F:acyltransferase activity, transferring groups other than amino-acyl groups"/>
    <property type="evidence" value="ECO:0007669"/>
    <property type="project" value="InterPro"/>
</dbReference>
<dbReference type="Pfam" id="PF00583">
    <property type="entry name" value="Acetyltransf_1"/>
    <property type="match status" value="1"/>
</dbReference>